<feature type="transmembrane region" description="Helical" evidence="9">
    <location>
        <begin position="120"/>
        <end position="142"/>
    </location>
</feature>
<evidence type="ECO:0000256" key="6">
    <source>
        <dbReference type="ARBA" id="ARBA00022989"/>
    </source>
</evidence>
<evidence type="ECO:0000313" key="12">
    <source>
        <dbReference type="Proteomes" id="UP000050827"/>
    </source>
</evidence>
<dbReference type="STRING" id="346185.AAY42_06375"/>
<comment type="similarity">
    <text evidence="8">Belongs to the TRAP transporter small permease family.</text>
</comment>
<evidence type="ECO:0000256" key="8">
    <source>
        <dbReference type="ARBA" id="ARBA00038436"/>
    </source>
</evidence>
<dbReference type="GO" id="GO:0022857">
    <property type="term" value="F:transmembrane transporter activity"/>
    <property type="evidence" value="ECO:0007669"/>
    <property type="project" value="TreeGrafter"/>
</dbReference>
<evidence type="ECO:0000313" key="11">
    <source>
        <dbReference type="EMBL" id="KQC29554.1"/>
    </source>
</evidence>
<evidence type="ECO:0000256" key="5">
    <source>
        <dbReference type="ARBA" id="ARBA00022692"/>
    </source>
</evidence>
<dbReference type="Proteomes" id="UP000050827">
    <property type="component" value="Unassembled WGS sequence"/>
</dbReference>
<accession>A0A0Q1BXW6</accession>
<feature type="transmembrane region" description="Helical" evidence="9">
    <location>
        <begin position="12"/>
        <end position="32"/>
    </location>
</feature>
<dbReference type="AlphaFoldDB" id="A0A0Q1BXW6"/>
<gene>
    <name evidence="11" type="ORF">AAY42_06375</name>
</gene>
<evidence type="ECO:0000256" key="2">
    <source>
        <dbReference type="ARBA" id="ARBA00022448"/>
    </source>
</evidence>
<keyword evidence="6 9" id="KW-1133">Transmembrane helix</keyword>
<protein>
    <recommendedName>
        <fullName evidence="10">Tripartite ATP-independent periplasmic transporters DctQ component domain-containing protein</fullName>
    </recommendedName>
</protein>
<feature type="transmembrane region" description="Helical" evidence="9">
    <location>
        <begin position="83"/>
        <end position="108"/>
    </location>
</feature>
<keyword evidence="4" id="KW-0997">Cell inner membrane</keyword>
<comment type="caution">
    <text evidence="11">The sequence shown here is derived from an EMBL/GenBank/DDBJ whole genome shotgun (WGS) entry which is preliminary data.</text>
</comment>
<keyword evidence="7 9" id="KW-0472">Membrane</keyword>
<evidence type="ECO:0000256" key="9">
    <source>
        <dbReference type="SAM" id="Phobius"/>
    </source>
</evidence>
<sequence length="152" mass="17003">MKKLIERILKLGTLVSTFGFLSATLTQIYARFLMDSAPSWTEEASRFFFVYAMSFAAGLAMKDDYYVSLDIFYNKLKTKHQQIVDVLISLSIFVLFSIVGIFALQYVALGIPESSPSLGAPMAIAFTSIVVMSLSICIYAFYSLKTNLKKTK</sequence>
<feature type="transmembrane region" description="Helical" evidence="9">
    <location>
        <begin position="44"/>
        <end position="62"/>
    </location>
</feature>
<evidence type="ECO:0000256" key="3">
    <source>
        <dbReference type="ARBA" id="ARBA00022475"/>
    </source>
</evidence>
<evidence type="ECO:0000256" key="1">
    <source>
        <dbReference type="ARBA" id="ARBA00004429"/>
    </source>
</evidence>
<organism evidence="11 12">
    <name type="scientific">Flagellimonas eckloniae</name>
    <dbReference type="NCBI Taxonomy" id="346185"/>
    <lineage>
        <taxon>Bacteria</taxon>
        <taxon>Pseudomonadati</taxon>
        <taxon>Bacteroidota</taxon>
        <taxon>Flavobacteriia</taxon>
        <taxon>Flavobacteriales</taxon>
        <taxon>Flavobacteriaceae</taxon>
        <taxon>Flagellimonas</taxon>
    </lineage>
</organism>
<proteinExistence type="inferred from homology"/>
<dbReference type="GO" id="GO:0005886">
    <property type="term" value="C:plasma membrane"/>
    <property type="evidence" value="ECO:0007669"/>
    <property type="project" value="UniProtKB-SubCell"/>
</dbReference>
<dbReference type="InterPro" id="IPR007387">
    <property type="entry name" value="TRAP_DctQ"/>
</dbReference>
<dbReference type="RefSeq" id="WP_055393449.1">
    <property type="nucleotide sequence ID" value="NZ_LCTZ01000002.1"/>
</dbReference>
<keyword evidence="12" id="KW-1185">Reference proteome</keyword>
<evidence type="ECO:0000256" key="4">
    <source>
        <dbReference type="ARBA" id="ARBA00022519"/>
    </source>
</evidence>
<keyword evidence="3" id="KW-1003">Cell membrane</keyword>
<name>A0A0Q1BXW6_9FLAO</name>
<dbReference type="Pfam" id="PF04290">
    <property type="entry name" value="DctQ"/>
    <property type="match status" value="1"/>
</dbReference>
<dbReference type="PANTHER" id="PTHR35011">
    <property type="entry name" value="2,3-DIKETO-L-GULONATE TRAP TRANSPORTER SMALL PERMEASE PROTEIN YIAM"/>
    <property type="match status" value="1"/>
</dbReference>
<dbReference type="EMBL" id="LCTZ01000002">
    <property type="protein sequence ID" value="KQC29554.1"/>
    <property type="molecule type" value="Genomic_DNA"/>
</dbReference>
<feature type="domain" description="Tripartite ATP-independent periplasmic transporters DctQ component" evidence="10">
    <location>
        <begin position="23"/>
        <end position="147"/>
    </location>
</feature>
<reference evidence="11 12" key="1">
    <citation type="submission" date="2015-04" db="EMBL/GenBank/DDBJ databases">
        <title>Complete genome of flavobacterium.</title>
        <authorList>
            <person name="Kwon Y.M."/>
            <person name="Kim S.-J."/>
        </authorList>
    </citation>
    <scope>NUCLEOTIDE SEQUENCE [LARGE SCALE GENOMIC DNA]</scope>
    <source>
        <strain evidence="11 12">DK169</strain>
    </source>
</reference>
<keyword evidence="5 9" id="KW-0812">Transmembrane</keyword>
<comment type="subcellular location">
    <subcellularLocation>
        <location evidence="1">Cell inner membrane</location>
        <topology evidence="1">Multi-pass membrane protein</topology>
    </subcellularLocation>
</comment>
<evidence type="ECO:0000256" key="7">
    <source>
        <dbReference type="ARBA" id="ARBA00023136"/>
    </source>
</evidence>
<dbReference type="OrthoDB" id="9815614at2"/>
<dbReference type="GO" id="GO:0015740">
    <property type="term" value="P:C4-dicarboxylate transport"/>
    <property type="evidence" value="ECO:0007669"/>
    <property type="project" value="TreeGrafter"/>
</dbReference>
<keyword evidence="2" id="KW-0813">Transport</keyword>
<dbReference type="InterPro" id="IPR055348">
    <property type="entry name" value="DctQ"/>
</dbReference>
<evidence type="ECO:0000259" key="10">
    <source>
        <dbReference type="Pfam" id="PF04290"/>
    </source>
</evidence>
<dbReference type="PANTHER" id="PTHR35011:SF5">
    <property type="entry name" value="SIALIC ACID TRAP TRANSPORTER SMALL PERMEASE PROTEIN SIAQ"/>
    <property type="match status" value="1"/>
</dbReference>